<dbReference type="SUPFAM" id="SSF49785">
    <property type="entry name" value="Galactose-binding domain-like"/>
    <property type="match status" value="2"/>
</dbReference>
<name>A0A934U4X2_9NOCA</name>
<evidence type="ECO:0000313" key="4">
    <source>
        <dbReference type="EMBL" id="MBJ8340772.1"/>
    </source>
</evidence>
<protein>
    <recommendedName>
        <fullName evidence="2">Probable allantoicase</fullName>
        <ecNumber evidence="2">3.5.3.4</ecNumber>
    </recommendedName>
    <alternativeName>
        <fullName evidence="2">Allantoate amidinohydrolase</fullName>
    </alternativeName>
</protein>
<dbReference type="Pfam" id="PF03561">
    <property type="entry name" value="Allantoicase"/>
    <property type="match status" value="2"/>
</dbReference>
<evidence type="ECO:0000313" key="5">
    <source>
        <dbReference type="Proteomes" id="UP000655868"/>
    </source>
</evidence>
<dbReference type="EMBL" id="JAEMNV010000005">
    <property type="protein sequence ID" value="MBJ8340772.1"/>
    <property type="molecule type" value="Genomic_DNA"/>
</dbReference>
<dbReference type="RefSeq" id="WP_199705634.1">
    <property type="nucleotide sequence ID" value="NZ_JAEMNV010000005.1"/>
</dbReference>
<sequence>MTNQFTGLPDLASRALGGSVSAANDELFAQRENLIRPEAPFFDPNEFGHKGKVYDGWETRRRREEGHDWAIVRLGAAGIVHGVVVDTAYFKGNYPPFVSVEAASIDGYPSIDELENVQWHTIVEKSPAEGHTANEYAVTDRHCWTHVRLSIYPDGGVARLRVHGEVVADPRFLSGTIDLLAAENGGHLTDCSDAFYASPANIIMPGRARNMGEGWENSRRRNGGNDFAVFALAAAGSARYVEIDTSYYVGNAPGWVSLSAIDTRKSDLADAAAWFDLLPRTAVQPDTRHRFLLEGDTAATHLRLDVYPDGGLSRLRLFGELDAESATQAYQRWLDAQPGDAEAVGR</sequence>
<comment type="caution">
    <text evidence="4">The sequence shown here is derived from an EMBL/GenBank/DDBJ whole genome shotgun (WGS) entry which is preliminary data.</text>
</comment>
<dbReference type="PANTHER" id="PTHR12045:SF3">
    <property type="entry name" value="INACTIVE ALLANTOICASE-RELATED"/>
    <property type="match status" value="1"/>
</dbReference>
<evidence type="ECO:0000256" key="1">
    <source>
        <dbReference type="ARBA" id="ARBA00009242"/>
    </source>
</evidence>
<dbReference type="PIRSF" id="PIRSF016516">
    <property type="entry name" value="Allantoicase"/>
    <property type="match status" value="1"/>
</dbReference>
<gene>
    <name evidence="2" type="primary">alc</name>
    <name evidence="4" type="ORF">JGU71_17915</name>
</gene>
<dbReference type="InterPro" id="IPR005164">
    <property type="entry name" value="Allantoicase"/>
</dbReference>
<comment type="pathway">
    <text evidence="2">Nitrogen metabolism; (S)-allantoin degradation; (S)-ureidoglycolate from allantoate (aminidohydrolase route): step 1/1.</text>
</comment>
<dbReference type="GO" id="GO:0006144">
    <property type="term" value="P:purine nucleobase metabolic process"/>
    <property type="evidence" value="ECO:0007669"/>
    <property type="project" value="UniProtKB-KW"/>
</dbReference>
<feature type="domain" description="Allantoicase" evidence="3">
    <location>
        <begin position="17"/>
        <end position="166"/>
    </location>
</feature>
<reference evidence="4" key="1">
    <citation type="submission" date="2020-12" db="EMBL/GenBank/DDBJ databases">
        <title>Antrihabitans popcorni sp. nov. and Antrihabitans auranticaus sp. nov., isolated from a larva cave.</title>
        <authorList>
            <person name="Lee S.D."/>
            <person name="Kim I.S."/>
        </authorList>
    </citation>
    <scope>NUCLEOTIDE SEQUENCE</scope>
    <source>
        <strain evidence="4">YC3-6</strain>
    </source>
</reference>
<dbReference type="Proteomes" id="UP000655868">
    <property type="component" value="Unassembled WGS sequence"/>
</dbReference>
<evidence type="ECO:0000256" key="2">
    <source>
        <dbReference type="HAMAP-Rule" id="MF_00813"/>
    </source>
</evidence>
<dbReference type="Gene3D" id="2.60.120.260">
    <property type="entry name" value="Galactose-binding domain-like"/>
    <property type="match status" value="2"/>
</dbReference>
<dbReference type="EC" id="3.5.3.4" evidence="2"/>
<evidence type="ECO:0000259" key="3">
    <source>
        <dbReference type="Pfam" id="PF03561"/>
    </source>
</evidence>
<comment type="catalytic activity">
    <reaction evidence="2">
        <text>allantoate + H2O = (S)-ureidoglycolate + urea</text>
        <dbReference type="Rhea" id="RHEA:11016"/>
        <dbReference type="ChEBI" id="CHEBI:15377"/>
        <dbReference type="ChEBI" id="CHEBI:16199"/>
        <dbReference type="ChEBI" id="CHEBI:17536"/>
        <dbReference type="ChEBI" id="CHEBI:57296"/>
        <dbReference type="EC" id="3.5.3.4"/>
    </reaction>
</comment>
<organism evidence="4 5">
    <name type="scientific">Antrihabitans stalagmiti</name>
    <dbReference type="NCBI Taxonomy" id="2799499"/>
    <lineage>
        <taxon>Bacteria</taxon>
        <taxon>Bacillati</taxon>
        <taxon>Actinomycetota</taxon>
        <taxon>Actinomycetes</taxon>
        <taxon>Mycobacteriales</taxon>
        <taxon>Nocardiaceae</taxon>
        <taxon>Antrihabitans</taxon>
    </lineage>
</organism>
<proteinExistence type="inferred from homology"/>
<keyword evidence="2" id="KW-0659">Purine metabolism</keyword>
<accession>A0A934U4X2</accession>
<keyword evidence="5" id="KW-1185">Reference proteome</keyword>
<dbReference type="GO" id="GO:0004037">
    <property type="term" value="F:allantoicase activity"/>
    <property type="evidence" value="ECO:0007669"/>
    <property type="project" value="UniProtKB-UniRule"/>
</dbReference>
<dbReference type="InterPro" id="IPR008979">
    <property type="entry name" value="Galactose-bd-like_sf"/>
</dbReference>
<dbReference type="GO" id="GO:0000256">
    <property type="term" value="P:allantoin catabolic process"/>
    <property type="evidence" value="ECO:0007669"/>
    <property type="project" value="UniProtKB-UniRule"/>
</dbReference>
<dbReference type="HAMAP" id="MF_00813">
    <property type="entry name" value="Allantoicase"/>
    <property type="match status" value="1"/>
</dbReference>
<dbReference type="InterPro" id="IPR015908">
    <property type="entry name" value="Allantoicase_dom"/>
</dbReference>
<dbReference type="AlphaFoldDB" id="A0A934U4X2"/>
<keyword evidence="2 4" id="KW-0378">Hydrolase</keyword>
<feature type="domain" description="Allantoicase" evidence="3">
    <location>
        <begin position="185"/>
        <end position="320"/>
    </location>
</feature>
<comment type="similarity">
    <text evidence="1 2">Belongs to the allantoicase family.</text>
</comment>
<dbReference type="NCBIfam" id="TIGR02961">
    <property type="entry name" value="allantoicase"/>
    <property type="match status" value="1"/>
</dbReference>
<dbReference type="PANTHER" id="PTHR12045">
    <property type="entry name" value="ALLANTOICASE"/>
    <property type="match status" value="1"/>
</dbReference>